<keyword evidence="3" id="KW-0804">Transcription</keyword>
<feature type="domain" description="HTH gntR-type" evidence="4">
    <location>
        <begin position="4"/>
        <end position="71"/>
    </location>
</feature>
<dbReference type="InterPro" id="IPR036390">
    <property type="entry name" value="WH_DNA-bd_sf"/>
</dbReference>
<dbReference type="InterPro" id="IPR036388">
    <property type="entry name" value="WH-like_DNA-bd_sf"/>
</dbReference>
<dbReference type="PANTHER" id="PTHR43537:SF51">
    <property type="entry name" value="HTH-TYPE TRANSCRIPTIONAL REGULATOR LGOR-RELATED"/>
    <property type="match status" value="1"/>
</dbReference>
<dbReference type="Proteomes" id="UP001596113">
    <property type="component" value="Unassembled WGS sequence"/>
</dbReference>
<evidence type="ECO:0000256" key="1">
    <source>
        <dbReference type="ARBA" id="ARBA00023015"/>
    </source>
</evidence>
<dbReference type="SUPFAM" id="SSF46785">
    <property type="entry name" value="Winged helix' DNA-binding domain"/>
    <property type="match status" value="1"/>
</dbReference>
<dbReference type="PRINTS" id="PR00035">
    <property type="entry name" value="HTHGNTR"/>
</dbReference>
<proteinExistence type="predicted"/>
<dbReference type="CDD" id="cd07377">
    <property type="entry name" value="WHTH_GntR"/>
    <property type="match status" value="1"/>
</dbReference>
<evidence type="ECO:0000313" key="5">
    <source>
        <dbReference type="EMBL" id="MFC5401372.1"/>
    </source>
</evidence>
<dbReference type="PANTHER" id="PTHR43537">
    <property type="entry name" value="TRANSCRIPTIONAL REGULATOR, GNTR FAMILY"/>
    <property type="match status" value="1"/>
</dbReference>
<dbReference type="SMART" id="SM00345">
    <property type="entry name" value="HTH_GNTR"/>
    <property type="match status" value="1"/>
</dbReference>
<dbReference type="EMBL" id="JBHSMI010000002">
    <property type="protein sequence ID" value="MFC5401372.1"/>
    <property type="molecule type" value="Genomic_DNA"/>
</dbReference>
<evidence type="ECO:0000259" key="4">
    <source>
        <dbReference type="PROSITE" id="PS50949"/>
    </source>
</evidence>
<gene>
    <name evidence="5" type="ORF">ACFPOF_01380</name>
</gene>
<evidence type="ECO:0000256" key="2">
    <source>
        <dbReference type="ARBA" id="ARBA00023125"/>
    </source>
</evidence>
<dbReference type="Pfam" id="PF00392">
    <property type="entry name" value="GntR"/>
    <property type="match status" value="1"/>
</dbReference>
<comment type="caution">
    <text evidence="5">The sequence shown here is derived from an EMBL/GenBank/DDBJ whole genome shotgun (WGS) entry which is preliminary data.</text>
</comment>
<evidence type="ECO:0000256" key="3">
    <source>
        <dbReference type="ARBA" id="ARBA00023163"/>
    </source>
</evidence>
<protein>
    <submittedName>
        <fullName evidence="5">GntR family transcriptional regulator</fullName>
    </submittedName>
</protein>
<accession>A0ABW0HMW2</accession>
<dbReference type="PROSITE" id="PS50949">
    <property type="entry name" value="HTH_GNTR"/>
    <property type="match status" value="1"/>
</dbReference>
<evidence type="ECO:0000313" key="6">
    <source>
        <dbReference type="Proteomes" id="UP001596113"/>
    </source>
</evidence>
<keyword evidence="1" id="KW-0805">Transcription regulation</keyword>
<dbReference type="RefSeq" id="WP_378128863.1">
    <property type="nucleotide sequence ID" value="NZ_JBHSMI010000002.1"/>
</dbReference>
<sequence>MSSPSLRQLAYAQIHEWIVNGDFPKGTATSEVELSRRLEMSRTPIRAALQQLELEGYVRIASKHGIIILDSSSQRVGDLLEIVISMTLFSVCASRYSRLEELRSFASAKNEVFRSLTTSAHDDLQPLIDFEFELLRDMISLCHNDEMARTFHSASSRLFWSRNRRRWQAPFTSETIKNIGGIIDTLADDTADAFREAIFAYLHTLKRTWL</sequence>
<keyword evidence="2" id="KW-0238">DNA-binding</keyword>
<dbReference type="InterPro" id="IPR000524">
    <property type="entry name" value="Tscrpt_reg_HTH_GntR"/>
</dbReference>
<organism evidence="5 6">
    <name type="scientific">Cohnella soli</name>
    <dbReference type="NCBI Taxonomy" id="425005"/>
    <lineage>
        <taxon>Bacteria</taxon>
        <taxon>Bacillati</taxon>
        <taxon>Bacillota</taxon>
        <taxon>Bacilli</taxon>
        <taxon>Bacillales</taxon>
        <taxon>Paenibacillaceae</taxon>
        <taxon>Cohnella</taxon>
    </lineage>
</organism>
<keyword evidence="6" id="KW-1185">Reference proteome</keyword>
<dbReference type="Gene3D" id="1.10.10.10">
    <property type="entry name" value="Winged helix-like DNA-binding domain superfamily/Winged helix DNA-binding domain"/>
    <property type="match status" value="1"/>
</dbReference>
<name>A0ABW0HMW2_9BACL</name>
<reference evidence="6" key="1">
    <citation type="journal article" date="2019" name="Int. J. Syst. Evol. Microbiol.">
        <title>The Global Catalogue of Microorganisms (GCM) 10K type strain sequencing project: providing services to taxonomists for standard genome sequencing and annotation.</title>
        <authorList>
            <consortium name="The Broad Institute Genomics Platform"/>
            <consortium name="The Broad Institute Genome Sequencing Center for Infectious Disease"/>
            <person name="Wu L."/>
            <person name="Ma J."/>
        </authorList>
    </citation>
    <scope>NUCLEOTIDE SEQUENCE [LARGE SCALE GENOMIC DNA]</scope>
    <source>
        <strain evidence="6">CGMCC 1.18575</strain>
    </source>
</reference>